<dbReference type="Pfam" id="PF02037">
    <property type="entry name" value="SAP"/>
    <property type="match status" value="1"/>
</dbReference>
<organism evidence="3 4">
    <name type="scientific">Zasmidium cellare</name>
    <name type="common">Wine cellar mold</name>
    <name type="synonym">Racodium cellare</name>
    <dbReference type="NCBI Taxonomy" id="395010"/>
    <lineage>
        <taxon>Eukaryota</taxon>
        <taxon>Fungi</taxon>
        <taxon>Dikarya</taxon>
        <taxon>Ascomycota</taxon>
        <taxon>Pezizomycotina</taxon>
        <taxon>Dothideomycetes</taxon>
        <taxon>Dothideomycetidae</taxon>
        <taxon>Mycosphaerellales</taxon>
        <taxon>Mycosphaerellaceae</taxon>
        <taxon>Zasmidium</taxon>
    </lineage>
</organism>
<feature type="region of interest" description="Disordered" evidence="1">
    <location>
        <begin position="428"/>
        <end position="462"/>
    </location>
</feature>
<name>A0ABR0EMU5_ZASCE</name>
<evidence type="ECO:0000313" key="3">
    <source>
        <dbReference type="EMBL" id="KAK4502812.1"/>
    </source>
</evidence>
<dbReference type="SUPFAM" id="SSF54928">
    <property type="entry name" value="RNA-binding domain, RBD"/>
    <property type="match status" value="1"/>
</dbReference>
<feature type="compositionally biased region" description="Basic and acidic residues" evidence="1">
    <location>
        <begin position="451"/>
        <end position="462"/>
    </location>
</feature>
<dbReference type="EMBL" id="JAXOVC010000004">
    <property type="protein sequence ID" value="KAK4502812.1"/>
    <property type="molecule type" value="Genomic_DNA"/>
</dbReference>
<dbReference type="CDD" id="cd12432">
    <property type="entry name" value="RRM_ACINU"/>
    <property type="match status" value="1"/>
</dbReference>
<dbReference type="InterPro" id="IPR035979">
    <property type="entry name" value="RBD_domain_sf"/>
</dbReference>
<feature type="compositionally biased region" description="Basic and acidic residues" evidence="1">
    <location>
        <begin position="43"/>
        <end position="61"/>
    </location>
</feature>
<feature type="compositionally biased region" description="Polar residues" evidence="1">
    <location>
        <begin position="309"/>
        <end position="318"/>
    </location>
</feature>
<feature type="region of interest" description="Disordered" evidence="1">
    <location>
        <begin position="38"/>
        <end position="98"/>
    </location>
</feature>
<comment type="caution">
    <text evidence="3">The sequence shown here is derived from an EMBL/GenBank/DDBJ whole genome shotgun (WGS) entry which is preliminary data.</text>
</comment>
<dbReference type="InterPro" id="IPR003034">
    <property type="entry name" value="SAP_dom"/>
</dbReference>
<feature type="region of interest" description="Disordered" evidence="1">
    <location>
        <begin position="302"/>
        <end position="358"/>
    </location>
</feature>
<dbReference type="InterPro" id="IPR036361">
    <property type="entry name" value="SAP_dom_sf"/>
</dbReference>
<proteinExistence type="predicted"/>
<sequence>MSDYSKLKVAELKDLVKERGIASTGLKVKQNYVDALIADDGADGGKGEVVEQEQSEVKDEPISDIPQQDGADESTEEQSNKRKRRSPTPPMSEESVNKKIKTAEEKADADVAVKLPEVVEADAPVPMEEDSETKAKVLPYGSSDDVMDVQKEEMTAQDTEQEHETVQDDALPSKHPVTRALYIRGLVRPLQPNVLREHLLSLAQNATSDQATVEEFHLDKLRTHAFVLFDSKAAAIAVRQALHDQIWPDEPMRKPLWVDYIPETSVREWIDTEIGKGDLTRWEVVYNSEGLDTDGPVIASLQEADAGNARNTARQPTGTGEGMPNAPSGPRRQSTQYQQPPHPRSPEEDPRPQSKSYDVLDDMYPFTQTKPKIYYQPVPRELVERRLEEFEKEKSRDWDDRFADPAAYAEGELRRYTFEDGDRLVDGGADFGLFGRNSRGGMRGGGRGRGRGGDRYRGGGRR</sequence>
<feature type="domain" description="SAP" evidence="2">
    <location>
        <begin position="3"/>
        <end position="27"/>
    </location>
</feature>
<reference evidence="3 4" key="1">
    <citation type="journal article" date="2023" name="G3 (Bethesda)">
        <title>A chromosome-level genome assembly of Zasmidium syzygii isolated from banana leaves.</title>
        <authorList>
            <person name="van Westerhoven A.C."/>
            <person name="Mehrabi R."/>
            <person name="Talebi R."/>
            <person name="Steentjes M.B.F."/>
            <person name="Corcolon B."/>
            <person name="Chong P.A."/>
            <person name="Kema G.H.J."/>
            <person name="Seidl M.F."/>
        </authorList>
    </citation>
    <scope>NUCLEOTIDE SEQUENCE [LARGE SCALE GENOMIC DNA]</scope>
    <source>
        <strain evidence="3 4">P124</strain>
    </source>
</reference>
<dbReference type="Proteomes" id="UP001305779">
    <property type="component" value="Unassembled WGS sequence"/>
</dbReference>
<dbReference type="PANTHER" id="PTHR47031">
    <property type="entry name" value="SAP DNA-BINDING DOMAIN-CONTAINING PROTEIN"/>
    <property type="match status" value="1"/>
</dbReference>
<evidence type="ECO:0000256" key="1">
    <source>
        <dbReference type="SAM" id="MobiDB-lite"/>
    </source>
</evidence>
<evidence type="ECO:0000259" key="2">
    <source>
        <dbReference type="Pfam" id="PF02037"/>
    </source>
</evidence>
<dbReference type="InterPro" id="IPR034257">
    <property type="entry name" value="Acinus_RRM"/>
</dbReference>
<dbReference type="Gene3D" id="1.10.720.30">
    <property type="entry name" value="SAP domain"/>
    <property type="match status" value="1"/>
</dbReference>
<keyword evidence="4" id="KW-1185">Reference proteome</keyword>
<dbReference type="PANTHER" id="PTHR47031:SF3">
    <property type="entry name" value="SAP DOMAIN-CONTAINING PROTEIN"/>
    <property type="match status" value="1"/>
</dbReference>
<evidence type="ECO:0000313" key="4">
    <source>
        <dbReference type="Proteomes" id="UP001305779"/>
    </source>
</evidence>
<accession>A0ABR0EMU5</accession>
<gene>
    <name evidence="3" type="ORF">PRZ48_006238</name>
</gene>
<protein>
    <recommendedName>
        <fullName evidence="2">SAP domain-containing protein</fullName>
    </recommendedName>
</protein>